<reference evidence="1 2" key="1">
    <citation type="journal article" date="2017" name="Nature">
        <title>The Apostasia genome and the evolution of orchids.</title>
        <authorList>
            <person name="Zhang G.Q."/>
            <person name="Liu K.W."/>
            <person name="Li Z."/>
            <person name="Lohaus R."/>
            <person name="Hsiao Y.Y."/>
            <person name="Niu S.C."/>
            <person name="Wang J.Y."/>
            <person name="Lin Y.C."/>
            <person name="Xu Q."/>
            <person name="Chen L.J."/>
            <person name="Yoshida K."/>
            <person name="Fujiwara S."/>
            <person name="Wang Z.W."/>
            <person name="Zhang Y.Q."/>
            <person name="Mitsuda N."/>
            <person name="Wang M."/>
            <person name="Liu G.H."/>
            <person name="Pecoraro L."/>
            <person name="Huang H.X."/>
            <person name="Xiao X.J."/>
            <person name="Lin M."/>
            <person name="Wu X.Y."/>
            <person name="Wu W.L."/>
            <person name="Chen Y.Y."/>
            <person name="Chang S.B."/>
            <person name="Sakamoto S."/>
            <person name="Ohme-Takagi M."/>
            <person name="Yagi M."/>
            <person name="Zeng S.J."/>
            <person name="Shen C.Y."/>
            <person name="Yeh C.M."/>
            <person name="Luo Y.B."/>
            <person name="Tsai W.C."/>
            <person name="Van de Peer Y."/>
            <person name="Liu Z.J."/>
        </authorList>
    </citation>
    <scope>NUCLEOTIDE SEQUENCE [LARGE SCALE GENOMIC DNA]</scope>
    <source>
        <strain evidence="2">cv. Shenzhen</strain>
        <tissue evidence="1">Stem</tissue>
    </source>
</reference>
<name>A0A2I0A2L9_9ASPA</name>
<dbReference type="STRING" id="1088818.A0A2I0A2L9"/>
<evidence type="ECO:0000313" key="2">
    <source>
        <dbReference type="Proteomes" id="UP000236161"/>
    </source>
</evidence>
<accession>A0A2I0A2L9</accession>
<keyword evidence="2" id="KW-1185">Reference proteome</keyword>
<protein>
    <submittedName>
        <fullName evidence="1">Protein gamete expressed 2</fullName>
    </submittedName>
</protein>
<proteinExistence type="predicted"/>
<dbReference type="OrthoDB" id="5334309at2759"/>
<organism evidence="1 2">
    <name type="scientific">Apostasia shenzhenica</name>
    <dbReference type="NCBI Taxonomy" id="1088818"/>
    <lineage>
        <taxon>Eukaryota</taxon>
        <taxon>Viridiplantae</taxon>
        <taxon>Streptophyta</taxon>
        <taxon>Embryophyta</taxon>
        <taxon>Tracheophyta</taxon>
        <taxon>Spermatophyta</taxon>
        <taxon>Magnoliopsida</taxon>
        <taxon>Liliopsida</taxon>
        <taxon>Asparagales</taxon>
        <taxon>Orchidaceae</taxon>
        <taxon>Apostasioideae</taxon>
        <taxon>Apostasia</taxon>
    </lineage>
</organism>
<sequence>MEVNDGLLSTTLPGHLIKAAEVKMASSSQWEPLQTYVTIENQFILKGKGLRFRGSIEDCNIAMQRLFYQGINNDAMLVIRVNDLGNFGCYLDCTNRMSLPLSAEATVDIIKRRPLNSPFAFSLRTEGGSIDDRKKDIREVGAVSFQNSTSSDRMSTHVALPKKHSNLRQSEESILSQTKFILFKVTNILCTFVGKREDGIDRSLP</sequence>
<evidence type="ECO:0000313" key="1">
    <source>
        <dbReference type="EMBL" id="PKA49801.1"/>
    </source>
</evidence>
<dbReference type="Proteomes" id="UP000236161">
    <property type="component" value="Unassembled WGS sequence"/>
</dbReference>
<dbReference type="AlphaFoldDB" id="A0A2I0A2L9"/>
<gene>
    <name evidence="1" type="primary">GEX2</name>
    <name evidence="1" type="ORF">AXF42_Ash004343</name>
</gene>
<dbReference type="EMBL" id="KZ452037">
    <property type="protein sequence ID" value="PKA49801.1"/>
    <property type="molecule type" value="Genomic_DNA"/>
</dbReference>